<dbReference type="Proteomes" id="UP001385809">
    <property type="component" value="Unassembled WGS sequence"/>
</dbReference>
<dbReference type="RefSeq" id="WP_337695941.1">
    <property type="nucleotide sequence ID" value="NZ_JBBEGN010000007.1"/>
</dbReference>
<organism evidence="3 4">
    <name type="scientific">Actinomycetospora aurantiaca</name>
    <dbReference type="NCBI Taxonomy" id="3129233"/>
    <lineage>
        <taxon>Bacteria</taxon>
        <taxon>Bacillati</taxon>
        <taxon>Actinomycetota</taxon>
        <taxon>Actinomycetes</taxon>
        <taxon>Pseudonocardiales</taxon>
        <taxon>Pseudonocardiaceae</taxon>
        <taxon>Actinomycetospora</taxon>
    </lineage>
</organism>
<proteinExistence type="predicted"/>
<evidence type="ECO:0000256" key="2">
    <source>
        <dbReference type="SAM" id="Phobius"/>
    </source>
</evidence>
<keyword evidence="2" id="KW-0472">Membrane</keyword>
<evidence type="ECO:0000256" key="1">
    <source>
        <dbReference type="SAM" id="MobiDB-lite"/>
    </source>
</evidence>
<keyword evidence="4" id="KW-1185">Reference proteome</keyword>
<feature type="region of interest" description="Disordered" evidence="1">
    <location>
        <begin position="61"/>
        <end position="87"/>
    </location>
</feature>
<sequence>MPSERPSSSGLLPLLLTVAVVCSGALAAGVGAAGLAAALIAVVPPAGVIVGRTVLLRGGRPVTSADRSGDAGAPDGATGYLPARGQE</sequence>
<dbReference type="EMBL" id="JBBEGN010000007">
    <property type="protein sequence ID" value="MEJ2869370.1"/>
    <property type="molecule type" value="Genomic_DNA"/>
</dbReference>
<name>A0ABU8MRS3_9PSEU</name>
<protein>
    <submittedName>
        <fullName evidence="3">Uncharacterized protein</fullName>
    </submittedName>
</protein>
<feature type="transmembrane region" description="Helical" evidence="2">
    <location>
        <begin position="37"/>
        <end position="55"/>
    </location>
</feature>
<keyword evidence="2" id="KW-1133">Transmembrane helix</keyword>
<accession>A0ABU8MRS3</accession>
<reference evidence="3 4" key="1">
    <citation type="submission" date="2024-03" db="EMBL/GenBank/DDBJ databases">
        <title>Actinomycetospora sp. OC33-EN08, a novel actinomycete isolated from wild orchid (Aerides multiflora).</title>
        <authorList>
            <person name="Suriyachadkun C."/>
        </authorList>
    </citation>
    <scope>NUCLEOTIDE SEQUENCE [LARGE SCALE GENOMIC DNA]</scope>
    <source>
        <strain evidence="3 4">OC33-EN08</strain>
    </source>
</reference>
<evidence type="ECO:0000313" key="3">
    <source>
        <dbReference type="EMBL" id="MEJ2869370.1"/>
    </source>
</evidence>
<gene>
    <name evidence="3" type="ORF">WCD74_16455</name>
</gene>
<evidence type="ECO:0000313" key="4">
    <source>
        <dbReference type="Proteomes" id="UP001385809"/>
    </source>
</evidence>
<keyword evidence="2" id="KW-0812">Transmembrane</keyword>
<comment type="caution">
    <text evidence="3">The sequence shown here is derived from an EMBL/GenBank/DDBJ whole genome shotgun (WGS) entry which is preliminary data.</text>
</comment>